<evidence type="ECO:0000313" key="3">
    <source>
        <dbReference type="Proteomes" id="UP000019484"/>
    </source>
</evidence>
<dbReference type="EMBL" id="AMWN01000006">
    <property type="protein sequence ID" value="EXJ83785.1"/>
    <property type="molecule type" value="Genomic_DNA"/>
</dbReference>
<feature type="compositionally biased region" description="Basic and acidic residues" evidence="1">
    <location>
        <begin position="432"/>
        <end position="451"/>
    </location>
</feature>
<dbReference type="HOGENOM" id="CLU_024590_0_0_1"/>
<proteinExistence type="predicted"/>
<feature type="compositionally biased region" description="Low complexity" evidence="1">
    <location>
        <begin position="256"/>
        <end position="265"/>
    </location>
</feature>
<comment type="caution">
    <text evidence="2">The sequence shown here is derived from an EMBL/GenBank/DDBJ whole genome shotgun (WGS) entry which is preliminary data.</text>
</comment>
<feature type="compositionally biased region" description="Polar residues" evidence="1">
    <location>
        <begin position="305"/>
        <end position="315"/>
    </location>
</feature>
<protein>
    <submittedName>
        <fullName evidence="2">Uncharacterized protein</fullName>
    </submittedName>
</protein>
<dbReference type="Proteomes" id="UP000019484">
    <property type="component" value="Unassembled WGS sequence"/>
</dbReference>
<organism evidence="2 3">
    <name type="scientific">Capronia coronata CBS 617.96</name>
    <dbReference type="NCBI Taxonomy" id="1182541"/>
    <lineage>
        <taxon>Eukaryota</taxon>
        <taxon>Fungi</taxon>
        <taxon>Dikarya</taxon>
        <taxon>Ascomycota</taxon>
        <taxon>Pezizomycotina</taxon>
        <taxon>Eurotiomycetes</taxon>
        <taxon>Chaetothyriomycetidae</taxon>
        <taxon>Chaetothyriales</taxon>
        <taxon>Herpotrichiellaceae</taxon>
        <taxon>Capronia</taxon>
    </lineage>
</organism>
<feature type="compositionally biased region" description="Basic residues" evidence="1">
    <location>
        <begin position="170"/>
        <end position="179"/>
    </location>
</feature>
<keyword evidence="3" id="KW-1185">Reference proteome</keyword>
<accession>W9Y2A2</accession>
<dbReference type="OrthoDB" id="3595585at2759"/>
<evidence type="ECO:0000256" key="1">
    <source>
        <dbReference type="SAM" id="MobiDB-lite"/>
    </source>
</evidence>
<dbReference type="AlphaFoldDB" id="W9Y2A2"/>
<reference evidence="2 3" key="1">
    <citation type="submission" date="2013-03" db="EMBL/GenBank/DDBJ databases">
        <title>The Genome Sequence of Capronia coronata CBS 617.96.</title>
        <authorList>
            <consortium name="The Broad Institute Genomics Platform"/>
            <person name="Cuomo C."/>
            <person name="de Hoog S."/>
            <person name="Gorbushina A."/>
            <person name="Walker B."/>
            <person name="Young S.K."/>
            <person name="Zeng Q."/>
            <person name="Gargeya S."/>
            <person name="Fitzgerald M."/>
            <person name="Haas B."/>
            <person name="Abouelleil A."/>
            <person name="Allen A.W."/>
            <person name="Alvarado L."/>
            <person name="Arachchi H.M."/>
            <person name="Berlin A.M."/>
            <person name="Chapman S.B."/>
            <person name="Gainer-Dewar J."/>
            <person name="Goldberg J."/>
            <person name="Griggs A."/>
            <person name="Gujja S."/>
            <person name="Hansen M."/>
            <person name="Howarth C."/>
            <person name="Imamovic A."/>
            <person name="Ireland A."/>
            <person name="Larimer J."/>
            <person name="McCowan C."/>
            <person name="Murphy C."/>
            <person name="Pearson M."/>
            <person name="Poon T.W."/>
            <person name="Priest M."/>
            <person name="Roberts A."/>
            <person name="Saif S."/>
            <person name="Shea T."/>
            <person name="Sisk P."/>
            <person name="Sykes S."/>
            <person name="Wortman J."/>
            <person name="Nusbaum C."/>
            <person name="Birren B."/>
        </authorList>
    </citation>
    <scope>NUCLEOTIDE SEQUENCE [LARGE SCALE GENOMIC DNA]</scope>
    <source>
        <strain evidence="2 3">CBS 617.96</strain>
    </source>
</reference>
<feature type="compositionally biased region" description="Acidic residues" evidence="1">
    <location>
        <begin position="407"/>
        <end position="421"/>
    </location>
</feature>
<feature type="region of interest" description="Disordered" evidence="1">
    <location>
        <begin position="79"/>
        <end position="108"/>
    </location>
</feature>
<dbReference type="RefSeq" id="XP_007726471.1">
    <property type="nucleotide sequence ID" value="XM_007728281.1"/>
</dbReference>
<gene>
    <name evidence="2" type="ORF">A1O1_07412</name>
</gene>
<name>W9Y2A2_9EURO</name>
<dbReference type="GeneID" id="19162270"/>
<sequence length="486" mass="53700">MTVDSMRLHITPFSPDLLRAVVGPNLLDQVSNLSYHTVQTFPENSYGYLDLPTMEAEKIKKKLNGAILKGKKIKIEEARPAKRRRLEEPAEDSLTKKSSSDTKRSEKAHNVILGYELPPTRKVKRGWTEADLTKSGKKGKGKGKVSSSTSKFTDKNELLFRTQLPPNKARSGKKAKSKKNPGERVVHEFEHSITQPSFLRQDDAQGTRGNLEYIDGQGWVDEAGQVVEPESERILVKKETLKHLRSAGGDMEISSDHSSAASTSSSDDEYGVANGQDEDETSTSGSSSDSESDESSDTGAAGSERASSATGTDQEPTVPGEVHPLEALFKKPSKPASQDVAKPSLEVTTSFSFFEASNEDDVDEGANMPGTPFSSRDMQSRGLRSAAPTPDTAHPSRFNSYGSSGLPDDEEEEEEDDDGPEADTPSGGLLESQKHLMETPSRKQSEFEKKFWQNRGDNNRAWKLRRRSVLKEKRQRENKARRPKNW</sequence>
<dbReference type="eggNOG" id="ENOG502SKB6">
    <property type="taxonomic scope" value="Eukaryota"/>
</dbReference>
<feature type="region of interest" description="Disordered" evidence="1">
    <location>
        <begin position="126"/>
        <end position="185"/>
    </location>
</feature>
<dbReference type="STRING" id="1182541.W9Y2A2"/>
<evidence type="ECO:0000313" key="2">
    <source>
        <dbReference type="EMBL" id="EXJ83785.1"/>
    </source>
</evidence>
<feature type="compositionally biased region" description="Basic and acidic residues" evidence="1">
    <location>
        <begin position="469"/>
        <end position="480"/>
    </location>
</feature>
<feature type="region of interest" description="Disordered" evidence="1">
    <location>
        <begin position="246"/>
        <end position="486"/>
    </location>
</feature>
<feature type="compositionally biased region" description="Acidic residues" evidence="1">
    <location>
        <begin position="266"/>
        <end position="281"/>
    </location>
</feature>